<protein>
    <submittedName>
        <fullName evidence="1">Uncharacterized protein</fullName>
    </submittedName>
</protein>
<dbReference type="Proteomes" id="UP000195321">
    <property type="component" value="Unassembled WGS sequence"/>
</dbReference>
<accession>A0A1Y3MEY7</accession>
<proteinExistence type="predicted"/>
<sequence length="74" mass="8692">MHTKRALHSFSPFVFTWHGAQKGSDRFYAWPDALSHLKRMVFCQFFNLYSYIFKHPLNTIGKASCPINLIINML</sequence>
<evidence type="ECO:0000313" key="1">
    <source>
        <dbReference type="EMBL" id="OUM48997.1"/>
    </source>
</evidence>
<gene>
    <name evidence="1" type="ORF">BW425_10220</name>
</gene>
<reference evidence="1 2" key="1">
    <citation type="submission" date="2017-02" db="EMBL/GenBank/DDBJ databases">
        <title>Bacillus pseudomycoides isolate FSL K6-0042.</title>
        <authorList>
            <person name="Kovac J."/>
        </authorList>
    </citation>
    <scope>NUCLEOTIDE SEQUENCE [LARGE SCALE GENOMIC DNA]</scope>
    <source>
        <strain evidence="1 2">FSL K6-0042</strain>
    </source>
</reference>
<dbReference type="AlphaFoldDB" id="A0A1Y3MEY7"/>
<comment type="caution">
    <text evidence="1">The sequence shown here is derived from an EMBL/GenBank/DDBJ whole genome shotgun (WGS) entry which is preliminary data.</text>
</comment>
<evidence type="ECO:0000313" key="2">
    <source>
        <dbReference type="Proteomes" id="UP000195321"/>
    </source>
</evidence>
<name>A0A1Y3MEY7_9BACI</name>
<organism evidence="1 2">
    <name type="scientific">Bacillus pseudomycoides</name>
    <dbReference type="NCBI Taxonomy" id="64104"/>
    <lineage>
        <taxon>Bacteria</taxon>
        <taxon>Bacillati</taxon>
        <taxon>Bacillota</taxon>
        <taxon>Bacilli</taxon>
        <taxon>Bacillales</taxon>
        <taxon>Bacillaceae</taxon>
        <taxon>Bacillus</taxon>
        <taxon>Bacillus cereus group</taxon>
    </lineage>
</organism>
<dbReference type="EMBL" id="MWPX01000009">
    <property type="protein sequence ID" value="OUM48997.1"/>
    <property type="molecule type" value="Genomic_DNA"/>
</dbReference>